<comment type="caution">
    <text evidence="6">The sequence shown here is derived from an EMBL/GenBank/DDBJ whole genome shotgun (WGS) entry which is preliminary data.</text>
</comment>
<evidence type="ECO:0000256" key="2">
    <source>
        <dbReference type="ARBA" id="ARBA00022670"/>
    </source>
</evidence>
<evidence type="ECO:0008006" key="8">
    <source>
        <dbReference type="Google" id="ProtNLM"/>
    </source>
</evidence>
<dbReference type="InterPro" id="IPR008758">
    <property type="entry name" value="Peptidase_S28"/>
</dbReference>
<dbReference type="Pfam" id="PF05577">
    <property type="entry name" value="Peptidase_S28"/>
    <property type="match status" value="1"/>
</dbReference>
<comment type="similarity">
    <text evidence="1">Belongs to the peptidase S28 family.</text>
</comment>
<keyword evidence="3" id="KW-0732">Signal</keyword>
<keyword evidence="4" id="KW-0378">Hydrolase</keyword>
<name>A0A8J8NSX0_HALGN</name>
<dbReference type="GO" id="GO:0070008">
    <property type="term" value="F:serine-type exopeptidase activity"/>
    <property type="evidence" value="ECO:0007669"/>
    <property type="project" value="InterPro"/>
</dbReference>
<dbReference type="OrthoDB" id="330834at2759"/>
<dbReference type="Gene3D" id="1.20.120.980">
    <property type="entry name" value="Serine carboxypeptidase S28, SKS domain"/>
    <property type="match status" value="1"/>
</dbReference>
<evidence type="ECO:0000256" key="4">
    <source>
        <dbReference type="ARBA" id="ARBA00022801"/>
    </source>
</evidence>
<accession>A0A8J8NSX0</accession>
<dbReference type="SUPFAM" id="SSF53474">
    <property type="entry name" value="alpha/beta-Hydrolases"/>
    <property type="match status" value="1"/>
</dbReference>
<dbReference type="GO" id="GO:0006508">
    <property type="term" value="P:proteolysis"/>
    <property type="evidence" value="ECO:0007669"/>
    <property type="project" value="UniProtKB-KW"/>
</dbReference>
<dbReference type="Proteomes" id="UP000785679">
    <property type="component" value="Unassembled WGS sequence"/>
</dbReference>
<evidence type="ECO:0000256" key="3">
    <source>
        <dbReference type="ARBA" id="ARBA00022729"/>
    </source>
</evidence>
<reference evidence="6" key="1">
    <citation type="submission" date="2019-06" db="EMBL/GenBank/DDBJ databases">
        <authorList>
            <person name="Zheng W."/>
        </authorList>
    </citation>
    <scope>NUCLEOTIDE SEQUENCE</scope>
    <source>
        <strain evidence="6">QDHG01</strain>
    </source>
</reference>
<gene>
    <name evidence="6" type="ORF">FGO68_gene1156</name>
</gene>
<dbReference type="InterPro" id="IPR042269">
    <property type="entry name" value="Ser_carbopepase_S28_SKS"/>
</dbReference>
<keyword evidence="5" id="KW-0325">Glycoprotein</keyword>
<dbReference type="EMBL" id="RRYP01008541">
    <property type="protein sequence ID" value="TNV79704.1"/>
    <property type="molecule type" value="Genomic_DNA"/>
</dbReference>
<dbReference type="InterPro" id="IPR029058">
    <property type="entry name" value="AB_hydrolase_fold"/>
</dbReference>
<evidence type="ECO:0000313" key="6">
    <source>
        <dbReference type="EMBL" id="TNV79704.1"/>
    </source>
</evidence>
<dbReference type="AlphaFoldDB" id="A0A8J8NSX0"/>
<organism evidence="6 7">
    <name type="scientific">Halteria grandinella</name>
    <dbReference type="NCBI Taxonomy" id="5974"/>
    <lineage>
        <taxon>Eukaryota</taxon>
        <taxon>Sar</taxon>
        <taxon>Alveolata</taxon>
        <taxon>Ciliophora</taxon>
        <taxon>Intramacronucleata</taxon>
        <taxon>Spirotrichea</taxon>
        <taxon>Stichotrichia</taxon>
        <taxon>Sporadotrichida</taxon>
        <taxon>Halteriidae</taxon>
        <taxon>Halteria</taxon>
    </lineage>
</organism>
<sequence length="468" mass="53144">MTKEYVQMREEDFLAQNFTQLLNHYDFKDKRNFTQRYWSNDQFWDNKTGPIFVYICGEGTCRPPTTRGFPFQVCQDLNCLFLVLEHRYYGASQPFPDWSSENLKFLNSKQALADLDYFIKNQTTEIFNKYGTGVHKVLTIGGSYPGALSAWFKSQFPTTADAAWSSSGVIDAIRNYTDYDLDVYTATSRSGVQCANQIKAIIDYVDQALKGNLPTDKVAYVKQLFGIKPELDNGDFMYYLADIFAGKVQYGARESLCNVLNSIHTSAIVTQLPVIKQIADQMGMTDFEGYDRNLLKNVTYDINKNQRQWTWQVCTEFGWFQVPNPEHPMRSKFIGPQYWSPLCEAVFGATYASDPDVNGTNSYYGGLDIQGTNIVFANAIEDPWQYAGMRQIHDAATQSGMEAVLINCNNCAHCVDLHSPSGADAPTLINARNRIQKLVTKWLTPSAEELEKAFGKEETKTPQEIYIQ</sequence>
<evidence type="ECO:0000256" key="1">
    <source>
        <dbReference type="ARBA" id="ARBA00011079"/>
    </source>
</evidence>
<evidence type="ECO:0000313" key="7">
    <source>
        <dbReference type="Proteomes" id="UP000785679"/>
    </source>
</evidence>
<keyword evidence="7" id="KW-1185">Reference proteome</keyword>
<dbReference type="PANTHER" id="PTHR11010:SF11">
    <property type="entry name" value="THYMUS-SPECIFIC SERINE PROTEASE"/>
    <property type="match status" value="1"/>
</dbReference>
<keyword evidence="2" id="KW-0645">Protease</keyword>
<proteinExistence type="inferred from homology"/>
<dbReference type="Gene3D" id="3.40.50.1820">
    <property type="entry name" value="alpha/beta hydrolase"/>
    <property type="match status" value="1"/>
</dbReference>
<dbReference type="PANTHER" id="PTHR11010">
    <property type="entry name" value="PROTEASE S28 PRO-X CARBOXYPEPTIDASE-RELATED"/>
    <property type="match status" value="1"/>
</dbReference>
<evidence type="ECO:0000256" key="5">
    <source>
        <dbReference type="ARBA" id="ARBA00023180"/>
    </source>
</evidence>
<protein>
    <recommendedName>
        <fullName evidence="8">Serine carboxypeptidase S28 family protein</fullName>
    </recommendedName>
</protein>
<dbReference type="GO" id="GO:0008239">
    <property type="term" value="F:dipeptidyl-peptidase activity"/>
    <property type="evidence" value="ECO:0007669"/>
    <property type="project" value="TreeGrafter"/>
</dbReference>